<proteinExistence type="predicted"/>
<organism evidence="1">
    <name type="scientific">freshwater metagenome</name>
    <dbReference type="NCBI Taxonomy" id="449393"/>
    <lineage>
        <taxon>unclassified sequences</taxon>
        <taxon>metagenomes</taxon>
        <taxon>ecological metagenomes</taxon>
    </lineage>
</organism>
<evidence type="ECO:0000313" key="1">
    <source>
        <dbReference type="EMBL" id="CAB4889258.1"/>
    </source>
</evidence>
<sequence>MQSGNTIEFAQAARSLAREAQRLGLVGPSYRCPPRIVGVDRSLRRHAGRVVVSVKLRGRPWAAVLADMVEGVIVANRLAPPQADRLRADLWQVLGFEATPARTRVA</sequence>
<dbReference type="EMBL" id="CAFBLP010000095">
    <property type="protein sequence ID" value="CAB4889258.1"/>
    <property type="molecule type" value="Genomic_DNA"/>
</dbReference>
<gene>
    <name evidence="1" type="ORF">UFOPK3376_02675</name>
</gene>
<protein>
    <submittedName>
        <fullName evidence="1">Unannotated protein</fullName>
    </submittedName>
</protein>
<name>A0A6J7F632_9ZZZZ</name>
<reference evidence="1" key="1">
    <citation type="submission" date="2020-05" db="EMBL/GenBank/DDBJ databases">
        <authorList>
            <person name="Chiriac C."/>
            <person name="Salcher M."/>
            <person name="Ghai R."/>
            <person name="Kavagutti S V."/>
        </authorList>
    </citation>
    <scope>NUCLEOTIDE SEQUENCE</scope>
</reference>
<dbReference type="AlphaFoldDB" id="A0A6J7F632"/>
<accession>A0A6J7F632</accession>